<proteinExistence type="predicted"/>
<dbReference type="GO" id="GO:0005198">
    <property type="term" value="F:structural molecule activity"/>
    <property type="evidence" value="ECO:0007669"/>
    <property type="project" value="InterPro"/>
</dbReference>
<evidence type="ECO:0000313" key="1">
    <source>
        <dbReference type="EMBL" id="EMA32403.1"/>
    </source>
</evidence>
<dbReference type="GO" id="GO:0097588">
    <property type="term" value="P:archaeal or bacterial-type flagellum-dependent cell motility"/>
    <property type="evidence" value="ECO:0007669"/>
    <property type="project" value="InterPro"/>
</dbReference>
<comment type="caution">
    <text evidence="1">The sequence shown here is derived from an EMBL/GenBank/DDBJ whole genome shotgun (WGS) entry which is preliminary data.</text>
</comment>
<keyword evidence="1" id="KW-0969">Cilium</keyword>
<name>M0LH46_9EURY</name>
<dbReference type="AlphaFoldDB" id="M0LH46"/>
<dbReference type="Pfam" id="PF01917">
    <property type="entry name" value="Flagellin_arch-type"/>
    <property type="match status" value="1"/>
</dbReference>
<dbReference type="OrthoDB" id="183655at2157"/>
<accession>M0LH46</accession>
<evidence type="ECO:0000313" key="2">
    <source>
        <dbReference type="Proteomes" id="UP000011607"/>
    </source>
</evidence>
<dbReference type="EMBL" id="AOMA01000146">
    <property type="protein sequence ID" value="EMA32403.1"/>
    <property type="molecule type" value="Genomic_DNA"/>
</dbReference>
<dbReference type="InterPro" id="IPR002774">
    <property type="entry name" value="Flagellin_arc-type"/>
</dbReference>
<organism evidence="1 2">
    <name type="scientific">Halobiforma nitratireducens JCM 10879</name>
    <dbReference type="NCBI Taxonomy" id="1227454"/>
    <lineage>
        <taxon>Archaea</taxon>
        <taxon>Methanobacteriati</taxon>
        <taxon>Methanobacteriota</taxon>
        <taxon>Stenosarchaea group</taxon>
        <taxon>Halobacteria</taxon>
        <taxon>Halobacteriales</taxon>
        <taxon>Natrialbaceae</taxon>
        <taxon>Halobiforma</taxon>
    </lineage>
</organism>
<gene>
    <name evidence="1" type="ORF">C446_14864</name>
</gene>
<dbReference type="PANTHER" id="PTHR42200">
    <property type="entry name" value="ARCHAEAL FLAGELLA-RELATED PROTEIN F-RELATED"/>
    <property type="match status" value="1"/>
</dbReference>
<protein>
    <submittedName>
        <fullName evidence="1">Flagellin</fullName>
    </submittedName>
</protein>
<dbReference type="STRING" id="1227454.C446_14864"/>
<reference evidence="1 2" key="1">
    <citation type="journal article" date="2014" name="PLoS Genet.">
        <title>Phylogenetically driven sequencing of extremely halophilic archaea reveals strategies for static and dynamic osmo-response.</title>
        <authorList>
            <person name="Becker E.A."/>
            <person name="Seitzer P.M."/>
            <person name="Tritt A."/>
            <person name="Larsen D."/>
            <person name="Krusor M."/>
            <person name="Yao A.I."/>
            <person name="Wu D."/>
            <person name="Madern D."/>
            <person name="Eisen J.A."/>
            <person name="Darling A.E."/>
            <person name="Facciotti M.T."/>
        </authorList>
    </citation>
    <scope>NUCLEOTIDE SEQUENCE [LARGE SCALE GENOMIC DNA]</scope>
    <source>
        <strain evidence="1 2">JCM 10879</strain>
    </source>
</reference>
<dbReference type="PANTHER" id="PTHR42200:SF2">
    <property type="entry name" value="ARCHAEAL FLAGELLA-RELATED PROTEIN F"/>
    <property type="match status" value="1"/>
</dbReference>
<keyword evidence="1" id="KW-0966">Cell projection</keyword>
<dbReference type="Proteomes" id="UP000011607">
    <property type="component" value="Unassembled WGS sequence"/>
</dbReference>
<dbReference type="eggNOG" id="arCOG01822">
    <property type="taxonomic scope" value="Archaea"/>
</dbReference>
<dbReference type="RefSeq" id="WP_006673869.1">
    <property type="nucleotide sequence ID" value="NZ_AOMA01000146.1"/>
</dbReference>
<keyword evidence="1" id="KW-0282">Flagellum</keyword>
<sequence>MASVSATHIILFVASMIVAAGIAGTVVMEVNQLSDAVETRGSNVAEEIETDIEITSDAGHVDALYEEDEETGEVTELTILVKNIGSGSLDATTSEVDILVDGRYVSSDYLEVQRVDVEDDSWRPGGVVEVTVDIENKGDVTVSGDTRVTAIVNGNEDSIDFHVPTEDGSE</sequence>
<keyword evidence="2" id="KW-1185">Reference proteome</keyword>